<dbReference type="PANTHER" id="PTHR46066">
    <property type="entry name" value="CHITINASE DOMAIN-CONTAINING PROTEIN 1 FAMILY MEMBER"/>
    <property type="match status" value="1"/>
</dbReference>
<evidence type="ECO:0000259" key="2">
    <source>
        <dbReference type="PROSITE" id="PS51910"/>
    </source>
</evidence>
<dbReference type="PANTHER" id="PTHR46066:SF2">
    <property type="entry name" value="CHITINASE DOMAIN-CONTAINING PROTEIN 1"/>
    <property type="match status" value="1"/>
</dbReference>
<dbReference type="InterPro" id="IPR001223">
    <property type="entry name" value="Glyco_hydro18_cat"/>
</dbReference>
<feature type="signal peptide" evidence="1">
    <location>
        <begin position="1"/>
        <end position="26"/>
    </location>
</feature>
<dbReference type="GO" id="GO:0005975">
    <property type="term" value="P:carbohydrate metabolic process"/>
    <property type="evidence" value="ECO:0007669"/>
    <property type="project" value="InterPro"/>
</dbReference>
<keyword evidence="1" id="KW-0732">Signal</keyword>
<dbReference type="InterPro" id="IPR017853">
    <property type="entry name" value="GH"/>
</dbReference>
<dbReference type="OrthoDB" id="9775889at2"/>
<comment type="caution">
    <text evidence="3">The sequence shown here is derived from an EMBL/GenBank/DDBJ whole genome shotgun (WGS) entry which is preliminary data.</text>
</comment>
<dbReference type="Gene3D" id="3.10.50.10">
    <property type="match status" value="1"/>
</dbReference>
<feature type="chain" id="PRO_5004688174" evidence="1">
    <location>
        <begin position="27"/>
        <end position="538"/>
    </location>
</feature>
<dbReference type="RefSeq" id="WP_023053419.1">
    <property type="nucleotide sequence ID" value="NZ_AWXA01000024.1"/>
</dbReference>
<dbReference type="EMBL" id="AWXA01000024">
    <property type="protein sequence ID" value="ERT60417.1"/>
    <property type="molecule type" value="Genomic_DNA"/>
</dbReference>
<dbReference type="Proteomes" id="UP000017090">
    <property type="component" value="Unassembled WGS sequence"/>
</dbReference>
<evidence type="ECO:0000256" key="1">
    <source>
        <dbReference type="SAM" id="SignalP"/>
    </source>
</evidence>
<dbReference type="PROSITE" id="PS51910">
    <property type="entry name" value="GH18_2"/>
    <property type="match status" value="1"/>
</dbReference>
<dbReference type="eggNOG" id="COG3858">
    <property type="taxonomic scope" value="Bacteria"/>
</dbReference>
<dbReference type="Pfam" id="PF00704">
    <property type="entry name" value="Glyco_hydro_18"/>
    <property type="match status" value="1"/>
</dbReference>
<protein>
    <submittedName>
        <fullName evidence="3">Glycoside hydrolase, family 18</fullName>
    </submittedName>
</protein>
<dbReference type="InterPro" id="IPR029070">
    <property type="entry name" value="Chitinase_insertion_sf"/>
</dbReference>
<dbReference type="SMART" id="SM00636">
    <property type="entry name" value="Glyco_18"/>
    <property type="match status" value="1"/>
</dbReference>
<dbReference type="Gene3D" id="3.20.20.80">
    <property type="entry name" value="Glycosidases"/>
    <property type="match status" value="1"/>
</dbReference>
<dbReference type="AlphaFoldDB" id="U7ULW7"/>
<dbReference type="GO" id="GO:0016787">
    <property type="term" value="F:hydrolase activity"/>
    <property type="evidence" value="ECO:0007669"/>
    <property type="project" value="UniProtKB-KW"/>
</dbReference>
<feature type="domain" description="GH18" evidence="2">
    <location>
        <begin position="191"/>
        <end position="538"/>
    </location>
</feature>
<reference evidence="3 4" key="1">
    <citation type="submission" date="2013-09" db="EMBL/GenBank/DDBJ databases">
        <authorList>
            <person name="Durkin A.S."/>
            <person name="Haft D.R."/>
            <person name="McCorrison J."/>
            <person name="Torralba M."/>
            <person name="Gillis M."/>
            <person name="Haft D.H."/>
            <person name="Methe B."/>
            <person name="Sutton G."/>
            <person name="Nelson K.E."/>
        </authorList>
    </citation>
    <scope>NUCLEOTIDE SEQUENCE [LARGE SCALE GENOMIC DNA]</scope>
    <source>
        <strain evidence="3 4">BV3C16-1</strain>
    </source>
</reference>
<dbReference type="GO" id="GO:0008061">
    <property type="term" value="F:chitin binding"/>
    <property type="evidence" value="ECO:0007669"/>
    <property type="project" value="InterPro"/>
</dbReference>
<gene>
    <name evidence="3" type="ORF">HMPREF1250_0319</name>
</gene>
<keyword evidence="3" id="KW-0378">Hydrolase</keyword>
<dbReference type="STRING" id="1111454.HMPREF1250_0319"/>
<dbReference type="InterPro" id="IPR011583">
    <property type="entry name" value="Chitinase_II/V-like_cat"/>
</dbReference>
<organism evidence="3 4">
    <name type="scientific">Megasphaera vaginalis</name>
    <name type="common">ex Srinivasan et al. 2021</name>
    <dbReference type="NCBI Taxonomy" id="1111454"/>
    <lineage>
        <taxon>Bacteria</taxon>
        <taxon>Bacillati</taxon>
        <taxon>Bacillota</taxon>
        <taxon>Negativicutes</taxon>
        <taxon>Veillonellales</taxon>
        <taxon>Veillonellaceae</taxon>
        <taxon>Megasphaera</taxon>
    </lineage>
</organism>
<accession>U7ULW7</accession>
<keyword evidence="4" id="KW-1185">Reference proteome</keyword>
<proteinExistence type="predicted"/>
<dbReference type="SUPFAM" id="SSF51445">
    <property type="entry name" value="(Trans)glycosidases"/>
    <property type="match status" value="1"/>
</dbReference>
<name>U7ULW7_9FIRM</name>
<sequence length="538" mass="59968">MVNMIHIQRVAALLLISLSAFSYVAAAGNEPVLSSTAAKKTVLSAQREGTIKEAAAFAVPVLEAPPSDALANELKITEDDGRWLVSGRALEQYGLYQTTDKQGVYRMILPAETAPTDMTESDRNVDLMLPGKEIRNGYAVDIRHLLGPLGISYALEGNEKRLLAFPERGRVAPVLKRQQPPAFGKAGQSVLHTVLFWDPAMAENDTVQRLDVTQPVISPCAFRMTAAGISLRSNEMDRVDGKYSEKGYALWPLVDNGFDPDVTHNILADPRLQEKVIKELVGYAVLYGFHGYNLDFENIRYEDRDRLTAFVAKLAAACHGWGLNVSMDITPLSDSKEWSLVYDRQALAPYLDYVVLMAYDQVGRTSSTAGPVASYPWVVHSVETLKALVPAEKIILGIPLYMRIWYETDANENLPDALDKWPKTVAEAKRDRPGNAMIAPNVGTRKERKLFVRTLTLADSKKLAEKYAAYLTWDERLQLNYLELPLVTGTVKIWFEDDKTLAAKRNLAVREGLGGVAFWRKGFEDNGFWQGFAKHELT</sequence>
<dbReference type="PATRIC" id="fig|1111454.3.peg.925"/>
<evidence type="ECO:0000313" key="4">
    <source>
        <dbReference type="Proteomes" id="UP000017090"/>
    </source>
</evidence>
<evidence type="ECO:0000313" key="3">
    <source>
        <dbReference type="EMBL" id="ERT60417.1"/>
    </source>
</evidence>